<feature type="binding site" evidence="3">
    <location>
        <position position="175"/>
    </location>
    <ligand>
        <name>Zn(2+)</name>
        <dbReference type="ChEBI" id="CHEBI:29105"/>
        <label>2</label>
    </ligand>
</feature>
<keyword evidence="2" id="KW-0378">Hydrolase</keyword>
<dbReference type="SUPFAM" id="SSF109604">
    <property type="entry name" value="HD-domain/PDEase-like"/>
    <property type="match status" value="1"/>
</dbReference>
<dbReference type="InterPro" id="IPR029016">
    <property type="entry name" value="GAF-like_dom_sf"/>
</dbReference>
<comment type="caution">
    <text evidence="5">The sequence shown here is derived from an EMBL/GenBank/DDBJ whole genome shotgun (WGS) entry which is preliminary data.</text>
</comment>
<dbReference type="PROSITE" id="PS51845">
    <property type="entry name" value="PDEASE_I_2"/>
    <property type="match status" value="1"/>
</dbReference>
<reference evidence="5 6" key="1">
    <citation type="submission" date="2021-06" db="EMBL/GenBank/DDBJ databases">
        <title>Caerostris darwini draft genome.</title>
        <authorList>
            <person name="Kono N."/>
            <person name="Arakawa K."/>
        </authorList>
    </citation>
    <scope>NUCLEOTIDE SEQUENCE [LARGE SCALE GENOMIC DNA]</scope>
</reference>
<sequence>MSILDEDGAVKAVAQIINKCGGEQTFTVANEEVFSRYLQYYGIDLHNVKLYIGSQLENKRNQEFAICCNLGIQHARLYYRAMKASAETKATLEIQPTATLKEENHIPPKEMYKLNDLKFDDFSLNDKDMLKACLRMFIDLGFVQRFRIEYNVSKLGYVLGELETLSLLLACLCHDLDHRETNNTFLKKSSSPLEQLYSTSTMEHHHFTQCIMILNSEGNQILSHLSSQEYMNVVRVLEEAILATDFTVYN</sequence>
<dbReference type="CDD" id="cd00077">
    <property type="entry name" value="HDc"/>
    <property type="match status" value="1"/>
</dbReference>
<dbReference type="Gene3D" id="3.30.450.40">
    <property type="match status" value="1"/>
</dbReference>
<feature type="binding site" evidence="3">
    <location>
        <position position="174"/>
    </location>
    <ligand>
        <name>Zn(2+)</name>
        <dbReference type="ChEBI" id="CHEBI:29105"/>
        <label>1</label>
    </ligand>
</feature>
<gene>
    <name evidence="5" type="primary">Pde11</name>
    <name evidence="5" type="ORF">CDAR_605901</name>
</gene>
<evidence type="ECO:0000256" key="1">
    <source>
        <dbReference type="ARBA" id="ARBA00022723"/>
    </source>
</evidence>
<proteinExistence type="predicted"/>
<evidence type="ECO:0000313" key="6">
    <source>
        <dbReference type="Proteomes" id="UP001054837"/>
    </source>
</evidence>
<dbReference type="InterPro" id="IPR003607">
    <property type="entry name" value="HD/PDEase_dom"/>
</dbReference>
<evidence type="ECO:0000313" key="5">
    <source>
        <dbReference type="EMBL" id="GIY09435.1"/>
    </source>
</evidence>
<dbReference type="GO" id="GO:0004114">
    <property type="term" value="F:3',5'-cyclic-nucleotide phosphodiesterase activity"/>
    <property type="evidence" value="ECO:0007669"/>
    <property type="project" value="InterPro"/>
</dbReference>
<dbReference type="AlphaFoldDB" id="A0AAV4QJ20"/>
<dbReference type="Gene3D" id="1.10.1300.10">
    <property type="entry name" value="3'5'-cyclic nucleotide phosphodiesterase, catalytic domain"/>
    <property type="match status" value="2"/>
</dbReference>
<keyword evidence="1 3" id="KW-0479">Metal-binding</keyword>
<dbReference type="Proteomes" id="UP001054837">
    <property type="component" value="Unassembled WGS sequence"/>
</dbReference>
<dbReference type="PANTHER" id="PTHR11347">
    <property type="entry name" value="CYCLIC NUCLEOTIDE PHOSPHODIESTERASE"/>
    <property type="match status" value="1"/>
</dbReference>
<dbReference type="GO" id="GO:0046872">
    <property type="term" value="F:metal ion binding"/>
    <property type="evidence" value="ECO:0007669"/>
    <property type="project" value="UniProtKB-KW"/>
</dbReference>
<dbReference type="InterPro" id="IPR036971">
    <property type="entry name" value="PDEase_catalytic_dom_sf"/>
</dbReference>
<dbReference type="PRINTS" id="PR00387">
    <property type="entry name" value="PDIESTERASE1"/>
</dbReference>
<feature type="domain" description="PDEase" evidence="4">
    <location>
        <begin position="157"/>
        <end position="250"/>
    </location>
</feature>
<dbReference type="InterPro" id="IPR002073">
    <property type="entry name" value="PDEase_catalytic_dom"/>
</dbReference>
<name>A0AAV4QJ20_9ARAC</name>
<dbReference type="InterPro" id="IPR023088">
    <property type="entry name" value="PDEase"/>
</dbReference>
<accession>A0AAV4QJ20</accession>
<dbReference type="Pfam" id="PF00233">
    <property type="entry name" value="PDEase_I"/>
    <property type="match status" value="1"/>
</dbReference>
<dbReference type="GO" id="GO:0007165">
    <property type="term" value="P:signal transduction"/>
    <property type="evidence" value="ECO:0007669"/>
    <property type="project" value="InterPro"/>
</dbReference>
<dbReference type="EMBL" id="BPLQ01004635">
    <property type="protein sequence ID" value="GIY09435.1"/>
    <property type="molecule type" value="Genomic_DNA"/>
</dbReference>
<evidence type="ECO:0000256" key="2">
    <source>
        <dbReference type="ARBA" id="ARBA00022801"/>
    </source>
</evidence>
<evidence type="ECO:0000256" key="3">
    <source>
        <dbReference type="PIRSR" id="PIRSR623088-3"/>
    </source>
</evidence>
<feature type="non-terminal residue" evidence="5">
    <location>
        <position position="250"/>
    </location>
</feature>
<feature type="binding site" evidence="3">
    <location>
        <position position="175"/>
    </location>
    <ligand>
        <name>Zn(2+)</name>
        <dbReference type="ChEBI" id="CHEBI:29105"/>
        <label>1</label>
    </ligand>
</feature>
<organism evidence="5 6">
    <name type="scientific">Caerostris darwini</name>
    <dbReference type="NCBI Taxonomy" id="1538125"/>
    <lineage>
        <taxon>Eukaryota</taxon>
        <taxon>Metazoa</taxon>
        <taxon>Ecdysozoa</taxon>
        <taxon>Arthropoda</taxon>
        <taxon>Chelicerata</taxon>
        <taxon>Arachnida</taxon>
        <taxon>Araneae</taxon>
        <taxon>Araneomorphae</taxon>
        <taxon>Entelegynae</taxon>
        <taxon>Araneoidea</taxon>
        <taxon>Araneidae</taxon>
        <taxon>Caerostris</taxon>
    </lineage>
</organism>
<keyword evidence="6" id="KW-1185">Reference proteome</keyword>
<protein>
    <submittedName>
        <fullName evidence="5">Dual 3',5'-cyclic-AMP and -GMP phosphodiesterase 11</fullName>
    </submittedName>
</protein>
<evidence type="ECO:0000259" key="4">
    <source>
        <dbReference type="PROSITE" id="PS51845"/>
    </source>
</evidence>